<keyword evidence="1" id="KW-0472">Membrane</keyword>
<evidence type="ECO:0000256" key="1">
    <source>
        <dbReference type="SAM" id="Phobius"/>
    </source>
</evidence>
<accession>A0A161LSM4</accession>
<name>A0A161LSM4_9BACT</name>
<proteinExistence type="predicted"/>
<dbReference type="EMBL" id="BDCR01000004">
    <property type="protein sequence ID" value="GAT63790.1"/>
    <property type="molecule type" value="Genomic_DNA"/>
</dbReference>
<comment type="caution">
    <text evidence="2">The sequence shown here is derived from an EMBL/GenBank/DDBJ whole genome shotgun (WGS) entry which is preliminary data.</text>
</comment>
<evidence type="ECO:0000313" key="2">
    <source>
        <dbReference type="EMBL" id="GAT63790.1"/>
    </source>
</evidence>
<dbReference type="AlphaFoldDB" id="A0A161LSM4"/>
<dbReference type="RefSeq" id="WP_068705311.1">
    <property type="nucleotide sequence ID" value="NZ_BDCR01000004.1"/>
</dbReference>
<keyword evidence="3" id="KW-1185">Reference proteome</keyword>
<protein>
    <submittedName>
        <fullName evidence="2">Uncharacterized protein</fullName>
    </submittedName>
</protein>
<reference evidence="3" key="1">
    <citation type="submission" date="2016-04" db="EMBL/GenBank/DDBJ databases">
        <title>Draft genome sequence of Paludibacter jiangxiensis strain NM7.</title>
        <authorList>
            <person name="Qiu Y."/>
            <person name="Matsuura N."/>
            <person name="Ohashi A."/>
            <person name="Tourlousse M.D."/>
            <person name="Sekiguchi Y."/>
        </authorList>
    </citation>
    <scope>NUCLEOTIDE SEQUENCE [LARGE SCALE GENOMIC DNA]</scope>
    <source>
        <strain evidence="3">NM7</strain>
    </source>
</reference>
<evidence type="ECO:0000313" key="3">
    <source>
        <dbReference type="Proteomes" id="UP000076586"/>
    </source>
</evidence>
<dbReference type="STRING" id="681398.PJIAN_4331"/>
<keyword evidence="1" id="KW-0812">Transmembrane</keyword>
<gene>
    <name evidence="2" type="ORF">PJIAN_4331</name>
</gene>
<sequence>MADNSGNIIYVIAVIIAVLSSILSKKKTKRAESEPSAPSTPAQSWEDVIRELTMDKDQVLSHVPEYQKETVQHKSQPFLDEEKKLHKDTVVKIAPVVSTTLNDTEEQEKISLPDFSDYDEIKRGIIFSEIFSRKF</sequence>
<feature type="transmembrane region" description="Helical" evidence="1">
    <location>
        <begin position="6"/>
        <end position="23"/>
    </location>
</feature>
<organism evidence="2 3">
    <name type="scientific">Paludibacter jiangxiensis</name>
    <dbReference type="NCBI Taxonomy" id="681398"/>
    <lineage>
        <taxon>Bacteria</taxon>
        <taxon>Pseudomonadati</taxon>
        <taxon>Bacteroidota</taxon>
        <taxon>Bacteroidia</taxon>
        <taxon>Bacteroidales</taxon>
        <taxon>Paludibacteraceae</taxon>
        <taxon>Paludibacter</taxon>
    </lineage>
</organism>
<reference evidence="3" key="2">
    <citation type="journal article" date="2017" name="Genome Announc.">
        <title>Draft genome sequence of Paludibacter jiangxiensis NM7(T), a propionate-producing fermentative bacterium.</title>
        <authorList>
            <person name="Qiu Y.-L."/>
            <person name="Tourlousse D.M."/>
            <person name="Matsuura N."/>
            <person name="Ohashi A."/>
            <person name="Sekiguchi Y."/>
        </authorList>
    </citation>
    <scope>NUCLEOTIDE SEQUENCE [LARGE SCALE GENOMIC DNA]</scope>
    <source>
        <strain evidence="3">NM7</strain>
    </source>
</reference>
<dbReference type="Proteomes" id="UP000076586">
    <property type="component" value="Unassembled WGS sequence"/>
</dbReference>
<keyword evidence="1" id="KW-1133">Transmembrane helix</keyword>